<dbReference type="Pfam" id="PF00015">
    <property type="entry name" value="MCPsignal"/>
    <property type="match status" value="1"/>
</dbReference>
<proteinExistence type="inferred from homology"/>
<keyword evidence="7" id="KW-1185">Reference proteome</keyword>
<accession>A0A154VZN7</accession>
<dbReference type="PANTHER" id="PTHR32089">
    <property type="entry name" value="METHYL-ACCEPTING CHEMOTAXIS PROTEIN MCPB"/>
    <property type="match status" value="1"/>
</dbReference>
<evidence type="ECO:0000259" key="5">
    <source>
        <dbReference type="PROSITE" id="PS50111"/>
    </source>
</evidence>
<evidence type="ECO:0000313" key="6">
    <source>
        <dbReference type="EMBL" id="KZD06776.1"/>
    </source>
</evidence>
<dbReference type="RefSeq" id="WP_067557360.1">
    <property type="nucleotide sequence ID" value="NZ_LPXN01000120.1"/>
</dbReference>
<dbReference type="Proteomes" id="UP000076400">
    <property type="component" value="Unassembled WGS sequence"/>
</dbReference>
<dbReference type="PRINTS" id="PR00260">
    <property type="entry name" value="CHEMTRNSDUCR"/>
</dbReference>
<dbReference type="GO" id="GO:0007165">
    <property type="term" value="P:signal transduction"/>
    <property type="evidence" value="ECO:0007669"/>
    <property type="project" value="UniProtKB-KW"/>
</dbReference>
<dbReference type="GO" id="GO:0004888">
    <property type="term" value="F:transmembrane signaling receptor activity"/>
    <property type="evidence" value="ECO:0007669"/>
    <property type="project" value="InterPro"/>
</dbReference>
<feature type="domain" description="Methyl-accepting transducer" evidence="5">
    <location>
        <begin position="186"/>
        <end position="415"/>
    </location>
</feature>
<dbReference type="InterPro" id="IPR044398">
    <property type="entry name" value="Globin-sensor_dom"/>
</dbReference>
<evidence type="ECO:0000256" key="3">
    <source>
        <dbReference type="PROSITE-ProRule" id="PRU00284"/>
    </source>
</evidence>
<dbReference type="SMART" id="SM00283">
    <property type="entry name" value="MA"/>
    <property type="match status" value="1"/>
</dbReference>
<dbReference type="EMBL" id="LPXN01000120">
    <property type="protein sequence ID" value="KZD06776.1"/>
    <property type="molecule type" value="Genomic_DNA"/>
</dbReference>
<dbReference type="InterPro" id="IPR004090">
    <property type="entry name" value="Chemotax_Me-accpt_rcpt"/>
</dbReference>
<dbReference type="GO" id="GO:0006935">
    <property type="term" value="P:chemotaxis"/>
    <property type="evidence" value="ECO:0007669"/>
    <property type="project" value="InterPro"/>
</dbReference>
<comment type="similarity">
    <text evidence="2">Belongs to the methyl-accepting chemotaxis (MCP) protein family.</text>
</comment>
<dbReference type="CDD" id="cd01068">
    <property type="entry name" value="globin_sensor"/>
    <property type="match status" value="1"/>
</dbReference>
<name>A0A154VZN7_9PROT</name>
<feature type="compositionally biased region" description="Polar residues" evidence="4">
    <location>
        <begin position="388"/>
        <end position="412"/>
    </location>
</feature>
<keyword evidence="1 3" id="KW-0807">Transducer</keyword>
<organism evidence="6 7">
    <name type="scientific">Oceanibaculum pacificum</name>
    <dbReference type="NCBI Taxonomy" id="580166"/>
    <lineage>
        <taxon>Bacteria</taxon>
        <taxon>Pseudomonadati</taxon>
        <taxon>Pseudomonadota</taxon>
        <taxon>Alphaproteobacteria</taxon>
        <taxon>Rhodospirillales</taxon>
        <taxon>Oceanibaculaceae</taxon>
        <taxon>Oceanibaculum</taxon>
    </lineage>
</organism>
<sequence length="449" mass="47985">MSTNNDIAERLQFLIIDAKTRDVLRQIKPMVESKLPGLLDEFYAHIAKFPAVARYFANPEVRRHAQGAQFRHWQLILSATFDETYVASVRKIGMAHNRLGLEPRWYIGGYAHLTSALLRTVSETFADSAFSKGKAAQRGAALEALNKVALLDMDFAISIYLEEGQREKEAMLAKIASDFENGVGALGQNITRSVTQMTSGAQSLSGIAADTTQQVGIVQSAAETTASNVQTVASAAEELTASIREIAGQLETSTLASREAVTAVSETEKTVGTLTQVSQKIGEIVSMIQDIASQTNLLALNATIEAARAGEAGKGFAVVASEVKALANQTAQATEEIGNQIDQIQGVTKETVGAISEISTRINRIDNIIATIAAAAEEQQAATSEISRNIQEASRSTQQVSEAIQGVSSSSRETADMASTLLAASHDITTQTQSLDHQVGDFLQRVKAA</sequence>
<dbReference type="OrthoDB" id="266313at2"/>
<dbReference type="GO" id="GO:0016020">
    <property type="term" value="C:membrane"/>
    <property type="evidence" value="ECO:0007669"/>
    <property type="project" value="InterPro"/>
</dbReference>
<dbReference type="InterPro" id="IPR004089">
    <property type="entry name" value="MCPsignal_dom"/>
</dbReference>
<feature type="region of interest" description="Disordered" evidence="4">
    <location>
        <begin position="386"/>
        <end position="412"/>
    </location>
</feature>
<dbReference type="InterPro" id="IPR012292">
    <property type="entry name" value="Globin/Proto"/>
</dbReference>
<dbReference type="Gene3D" id="1.10.490.10">
    <property type="entry name" value="Globins"/>
    <property type="match status" value="1"/>
</dbReference>
<evidence type="ECO:0000256" key="4">
    <source>
        <dbReference type="SAM" id="MobiDB-lite"/>
    </source>
</evidence>
<gene>
    <name evidence="6" type="ORF">AUP43_10580</name>
</gene>
<dbReference type="Gene3D" id="1.10.287.950">
    <property type="entry name" value="Methyl-accepting chemotaxis protein"/>
    <property type="match status" value="1"/>
</dbReference>
<dbReference type="SUPFAM" id="SSF46458">
    <property type="entry name" value="Globin-like"/>
    <property type="match status" value="1"/>
</dbReference>
<dbReference type="PANTHER" id="PTHR32089:SF112">
    <property type="entry name" value="LYSOZYME-LIKE PROTEIN-RELATED"/>
    <property type="match status" value="1"/>
</dbReference>
<evidence type="ECO:0000256" key="2">
    <source>
        <dbReference type="ARBA" id="ARBA00029447"/>
    </source>
</evidence>
<comment type="caution">
    <text evidence="6">The sequence shown here is derived from an EMBL/GenBank/DDBJ whole genome shotgun (WGS) entry which is preliminary data.</text>
</comment>
<dbReference type="Pfam" id="PF11563">
    <property type="entry name" value="Protoglobin"/>
    <property type="match status" value="1"/>
</dbReference>
<dbReference type="STRING" id="580166.AUP43_10580"/>
<reference evidence="6 7" key="1">
    <citation type="submission" date="2015-12" db="EMBL/GenBank/DDBJ databases">
        <title>Genome sequence of Oceanibaculum pacificum MCCC 1A02656.</title>
        <authorList>
            <person name="Lu L."/>
            <person name="Lai Q."/>
            <person name="Shao Z."/>
            <person name="Qian P."/>
        </authorList>
    </citation>
    <scope>NUCLEOTIDE SEQUENCE [LARGE SCALE GENOMIC DNA]</scope>
    <source>
        <strain evidence="6 7">MCCC 1A02656</strain>
    </source>
</reference>
<dbReference type="SUPFAM" id="SSF58104">
    <property type="entry name" value="Methyl-accepting chemotaxis protein (MCP) signaling domain"/>
    <property type="match status" value="1"/>
</dbReference>
<protein>
    <recommendedName>
        <fullName evidence="5">Methyl-accepting transducer domain-containing protein</fullName>
    </recommendedName>
</protein>
<dbReference type="InterPro" id="IPR039379">
    <property type="entry name" value="Protoglobin_sensor_dom"/>
</dbReference>
<dbReference type="InterPro" id="IPR009050">
    <property type="entry name" value="Globin-like_sf"/>
</dbReference>
<evidence type="ECO:0000313" key="7">
    <source>
        <dbReference type="Proteomes" id="UP000076400"/>
    </source>
</evidence>
<dbReference type="GO" id="GO:0019825">
    <property type="term" value="F:oxygen binding"/>
    <property type="evidence" value="ECO:0007669"/>
    <property type="project" value="InterPro"/>
</dbReference>
<evidence type="ECO:0000256" key="1">
    <source>
        <dbReference type="ARBA" id="ARBA00023224"/>
    </source>
</evidence>
<dbReference type="AlphaFoldDB" id="A0A154VZN7"/>
<dbReference type="GO" id="GO:0020037">
    <property type="term" value="F:heme binding"/>
    <property type="evidence" value="ECO:0007669"/>
    <property type="project" value="InterPro"/>
</dbReference>
<dbReference type="PROSITE" id="PS50111">
    <property type="entry name" value="CHEMOTAXIS_TRANSDUC_2"/>
    <property type="match status" value="1"/>
</dbReference>